<dbReference type="PROSITE" id="PS51808">
    <property type="entry name" value="CHCH"/>
    <property type="match status" value="1"/>
</dbReference>
<evidence type="ECO:0000313" key="5">
    <source>
        <dbReference type="EMBL" id="KTW27768.1"/>
    </source>
</evidence>
<keyword evidence="3" id="KW-0496">Mitochondrion</keyword>
<comment type="caution">
    <text evidence="5">The sequence shown here is derived from an EMBL/GenBank/DDBJ whole genome shotgun (WGS) entry which is preliminary data.</text>
</comment>
<dbReference type="GO" id="GO:0005739">
    <property type="term" value="C:mitochondrion"/>
    <property type="evidence" value="ECO:0007669"/>
    <property type="project" value="UniProtKB-SubCell"/>
</dbReference>
<dbReference type="Pfam" id="PF02297">
    <property type="entry name" value="COX6B"/>
    <property type="match status" value="1"/>
</dbReference>
<dbReference type="EMBL" id="LFVZ01000009">
    <property type="protein sequence ID" value="KTW27768.1"/>
    <property type="molecule type" value="Genomic_DNA"/>
</dbReference>
<name>A0A0W4ZHE2_PNEC8</name>
<dbReference type="Proteomes" id="UP000054454">
    <property type="component" value="Unassembled WGS sequence"/>
</dbReference>
<reference evidence="6" key="1">
    <citation type="journal article" date="2016" name="Nat. Commun.">
        <title>Genome analysis of three Pneumocystis species reveals adaptation mechanisms to life exclusively in mammalian hosts.</title>
        <authorList>
            <person name="Ma L."/>
            <person name="Chen Z."/>
            <person name="Huang D.W."/>
            <person name="Kutty G."/>
            <person name="Ishihara M."/>
            <person name="Wang H."/>
            <person name="Abouelleil A."/>
            <person name="Bishop L."/>
            <person name="Davey E."/>
            <person name="Deng R."/>
            <person name="Deng X."/>
            <person name="Fan L."/>
            <person name="Fantoni G."/>
            <person name="Fitzgerald M."/>
            <person name="Gogineni E."/>
            <person name="Goldberg J.M."/>
            <person name="Handley G."/>
            <person name="Hu X."/>
            <person name="Huber C."/>
            <person name="Jiao X."/>
            <person name="Jones K."/>
            <person name="Levin J.Z."/>
            <person name="Liu Y."/>
            <person name="Macdonald P."/>
            <person name="Melnikov A."/>
            <person name="Raley C."/>
            <person name="Sassi M."/>
            <person name="Sherman B.T."/>
            <person name="Song X."/>
            <person name="Sykes S."/>
            <person name="Tran B."/>
            <person name="Walsh L."/>
            <person name="Xia Y."/>
            <person name="Yang J."/>
            <person name="Young S."/>
            <person name="Zeng Q."/>
            <person name="Zheng X."/>
            <person name="Stephens R."/>
            <person name="Nusbaum C."/>
            <person name="Birren B.W."/>
            <person name="Azadi P."/>
            <person name="Lempicki R.A."/>
            <person name="Cuomo C.A."/>
            <person name="Kovacs J.A."/>
        </authorList>
    </citation>
    <scope>NUCLEOTIDE SEQUENCE [LARGE SCALE GENOMIC DNA]</scope>
    <source>
        <strain evidence="6">B80</strain>
    </source>
</reference>
<keyword evidence="4" id="KW-1015">Disulfide bond</keyword>
<dbReference type="PANTHER" id="PTHR47677:SF1">
    <property type="entry name" value="CYTOCHROME C OXIDASE ASSEMBLY FACTOR 6"/>
    <property type="match status" value="1"/>
</dbReference>
<dbReference type="PANTHER" id="PTHR47677">
    <property type="entry name" value="CYTOCHROME C OXIDASE ASSEMBLY FACTOR 6"/>
    <property type="match status" value="1"/>
</dbReference>
<dbReference type="SUPFAM" id="SSF47694">
    <property type="entry name" value="Cytochrome c oxidase subunit h"/>
    <property type="match status" value="1"/>
</dbReference>
<dbReference type="RefSeq" id="XP_018225650.1">
    <property type="nucleotide sequence ID" value="XM_018370761.1"/>
</dbReference>
<evidence type="ECO:0000256" key="1">
    <source>
        <dbReference type="ARBA" id="ARBA00004173"/>
    </source>
</evidence>
<evidence type="ECO:0000256" key="2">
    <source>
        <dbReference type="ARBA" id="ARBA00006425"/>
    </source>
</evidence>
<dbReference type="InterPro" id="IPR036549">
    <property type="entry name" value="CX6/COA6-like_sf"/>
</dbReference>
<accession>A0A0W4ZHE2</accession>
<dbReference type="VEuPathDB" id="FungiDB:T552_02208"/>
<comment type="similarity">
    <text evidence="2">Belongs to the cytochrome c oxidase subunit 6B family.</text>
</comment>
<protein>
    <recommendedName>
        <fullName evidence="7">Cytochrome c oxidase assembly factor 6</fullName>
    </recommendedName>
</protein>
<proteinExistence type="inferred from homology"/>
<dbReference type="GeneID" id="28936964"/>
<dbReference type="OrthoDB" id="5545577at2759"/>
<dbReference type="InterPro" id="IPR048281">
    <property type="entry name" value="COA6_fun"/>
</dbReference>
<evidence type="ECO:0000256" key="3">
    <source>
        <dbReference type="ARBA" id="ARBA00023128"/>
    </source>
</evidence>
<sequence length="90" mass="10899">MISIANIPPTKSQRERCWQARDIFFQCLDKHSIINPITQIEKINSFCSLEEESFRNNCAKSWIDYFKKKRLIDFQNRFYKNYNNTQNSKL</sequence>
<comment type="subcellular location">
    <subcellularLocation>
        <location evidence="1">Mitochondrion</location>
    </subcellularLocation>
</comment>
<dbReference type="InterPro" id="IPR048280">
    <property type="entry name" value="COX6B-like"/>
</dbReference>
<evidence type="ECO:0000256" key="4">
    <source>
        <dbReference type="ARBA" id="ARBA00023157"/>
    </source>
</evidence>
<evidence type="ECO:0000313" key="6">
    <source>
        <dbReference type="Proteomes" id="UP000054454"/>
    </source>
</evidence>
<gene>
    <name evidence="5" type="ORF">T552_02208</name>
</gene>
<evidence type="ECO:0008006" key="7">
    <source>
        <dbReference type="Google" id="ProtNLM"/>
    </source>
</evidence>
<dbReference type="AlphaFoldDB" id="A0A0W4ZHE2"/>
<organism evidence="5 6">
    <name type="scientific">Pneumocystis carinii (strain B80)</name>
    <name type="common">Rat pneumocystis pneumonia agent</name>
    <name type="synonym">Pneumocystis carinii f. sp. carinii</name>
    <dbReference type="NCBI Taxonomy" id="1408658"/>
    <lineage>
        <taxon>Eukaryota</taxon>
        <taxon>Fungi</taxon>
        <taxon>Dikarya</taxon>
        <taxon>Ascomycota</taxon>
        <taxon>Taphrinomycotina</taxon>
        <taxon>Pneumocystomycetes</taxon>
        <taxon>Pneumocystaceae</taxon>
        <taxon>Pneumocystis</taxon>
    </lineage>
</organism>
<keyword evidence="6" id="KW-1185">Reference proteome</keyword>
<dbReference type="Gene3D" id="1.10.10.140">
    <property type="entry name" value="Cytochrome c oxidase, subunit VIb"/>
    <property type="match status" value="1"/>
</dbReference>